<gene>
    <name evidence="1" type="ORF">JI739_04260</name>
</gene>
<accession>A0A937D3P8</accession>
<dbReference type="SUPFAM" id="SSF52402">
    <property type="entry name" value="Adenine nucleotide alpha hydrolases-like"/>
    <property type="match status" value="1"/>
</dbReference>
<dbReference type="InterPro" id="IPR014729">
    <property type="entry name" value="Rossmann-like_a/b/a_fold"/>
</dbReference>
<sequence length="478" mass="53285">MDVPHTRQFVFGPAPYAARSDWVTVRVGQLWLSHCPSLCVHRSVNVNGEDVMLLGVPIQCADGATPEQELARMSVDTMKRLTDTWSNRWAVISGSRIATDAGALLAVFYPSDTHEHFYASSSQRLLGQLFPGCDENVRGSAFAPATPQRGVFALLPGQWLDVATGTVEEIREPLFDQVPGSIEDLREEYAALLRNCFKRIHQREQKTLFISLSGGADSRRNVAAASSAGVPFEAFTFRKRYWDASDADLQLPTRIGRLLGFPVHTVDARVDPPSSVERRDIYMQHTAFRALDIPGELYYYYIRDMWKGYNSAQIDGQAYEMTSHYYHKKVEPFAGADAMLAWCFSSTALSRAASKRYLSAAAGGSMVDLRDFVCLLANNAVCAQMNQAMDMWAVLYTPANCRRMYSLSQSAPVEQRTDKRFLISVTELLQPSLASLPTNPPDALPKRMIQNARKLIQVARKGGIAGLRTVARRKLLTK</sequence>
<dbReference type="RefSeq" id="WP_201682577.1">
    <property type="nucleotide sequence ID" value="NZ_JAEQNA010000001.1"/>
</dbReference>
<evidence type="ECO:0000313" key="1">
    <source>
        <dbReference type="EMBL" id="MBL0419557.1"/>
    </source>
</evidence>
<keyword evidence="2" id="KW-1185">Reference proteome</keyword>
<dbReference type="EMBL" id="JAEQNA010000001">
    <property type="protein sequence ID" value="MBL0419557.1"/>
    <property type="molecule type" value="Genomic_DNA"/>
</dbReference>
<name>A0A937D3P8_9BURK</name>
<organism evidence="1 2">
    <name type="scientific">Ramlibacter aurantiacus</name>
    <dbReference type="NCBI Taxonomy" id="2801330"/>
    <lineage>
        <taxon>Bacteria</taxon>
        <taxon>Pseudomonadati</taxon>
        <taxon>Pseudomonadota</taxon>
        <taxon>Betaproteobacteria</taxon>
        <taxon>Burkholderiales</taxon>
        <taxon>Comamonadaceae</taxon>
        <taxon>Ramlibacter</taxon>
    </lineage>
</organism>
<protein>
    <recommendedName>
        <fullName evidence="3">Asparagine synthetase domain-containing protein</fullName>
    </recommendedName>
</protein>
<evidence type="ECO:0000313" key="2">
    <source>
        <dbReference type="Proteomes" id="UP000613011"/>
    </source>
</evidence>
<dbReference type="Gene3D" id="3.40.50.620">
    <property type="entry name" value="HUPs"/>
    <property type="match status" value="1"/>
</dbReference>
<comment type="caution">
    <text evidence="1">The sequence shown here is derived from an EMBL/GenBank/DDBJ whole genome shotgun (WGS) entry which is preliminary data.</text>
</comment>
<reference evidence="1" key="1">
    <citation type="submission" date="2021-01" db="EMBL/GenBank/DDBJ databases">
        <title>Ramlibacter sp. strain AW1 16S ribosomal RNA gene Genome sequencing and assembly.</title>
        <authorList>
            <person name="Kang M."/>
        </authorList>
    </citation>
    <scope>NUCLEOTIDE SEQUENCE</scope>
    <source>
        <strain evidence="1">AW1</strain>
    </source>
</reference>
<dbReference type="Proteomes" id="UP000613011">
    <property type="component" value="Unassembled WGS sequence"/>
</dbReference>
<dbReference type="AlphaFoldDB" id="A0A937D3P8"/>
<proteinExistence type="predicted"/>
<evidence type="ECO:0008006" key="3">
    <source>
        <dbReference type="Google" id="ProtNLM"/>
    </source>
</evidence>